<reference evidence="1 2" key="1">
    <citation type="submission" date="2017-11" db="EMBL/GenBank/DDBJ databases">
        <title>Comparitive Functional Genomics of Dry Heat Resistant strains isolated from the Viking Spacecraft.</title>
        <authorList>
            <person name="Seuylemezian A."/>
            <person name="Cooper K."/>
            <person name="Vaishampayan P."/>
        </authorList>
    </citation>
    <scope>NUCLEOTIDE SEQUENCE [LARGE SCALE GENOMIC DNA]</scope>
    <source>
        <strain evidence="1 2">V1-29</strain>
    </source>
</reference>
<protein>
    <submittedName>
        <fullName evidence="1">Uncharacterized protein</fullName>
    </submittedName>
</protein>
<dbReference type="AlphaFoldDB" id="A0A2N5M1D6"/>
<proteinExistence type="predicted"/>
<dbReference type="RefSeq" id="WP_101645117.1">
    <property type="nucleotide sequence ID" value="NZ_PGUY01000063.1"/>
</dbReference>
<accession>A0A2N5M1D6</accession>
<dbReference type="Proteomes" id="UP000234748">
    <property type="component" value="Unassembled WGS sequence"/>
</dbReference>
<evidence type="ECO:0000313" key="2">
    <source>
        <dbReference type="Proteomes" id="UP000234748"/>
    </source>
</evidence>
<organism evidence="1 2">
    <name type="scientific">Peribacillus deserti</name>
    <dbReference type="NCBI Taxonomy" id="673318"/>
    <lineage>
        <taxon>Bacteria</taxon>
        <taxon>Bacillati</taxon>
        <taxon>Bacillota</taxon>
        <taxon>Bacilli</taxon>
        <taxon>Bacillales</taxon>
        <taxon>Bacillaceae</taxon>
        <taxon>Peribacillus</taxon>
    </lineage>
</organism>
<evidence type="ECO:0000313" key="1">
    <source>
        <dbReference type="EMBL" id="PLT28177.1"/>
    </source>
</evidence>
<keyword evidence="2" id="KW-1185">Reference proteome</keyword>
<gene>
    <name evidence="1" type="ORF">CUU66_19740</name>
</gene>
<dbReference type="OrthoDB" id="2618743at2"/>
<sequence length="140" mass="16701">MGERIEIIYELNNLKGTCYVEIKPGEYSGVNWGEESIFFTDKTFTYFSKAIEKHYKEYSLWGISEINRETWNLVLKELEELKIFLSNSPNPEDLRKHIEYLYLGITEKYILENLNKNLDDLVKVITEFQSWINEKSKDNE</sequence>
<name>A0A2N5M1D6_9BACI</name>
<comment type="caution">
    <text evidence="1">The sequence shown here is derived from an EMBL/GenBank/DDBJ whole genome shotgun (WGS) entry which is preliminary data.</text>
</comment>
<dbReference type="EMBL" id="PGUY01000063">
    <property type="protein sequence ID" value="PLT28177.1"/>
    <property type="molecule type" value="Genomic_DNA"/>
</dbReference>